<feature type="non-terminal residue" evidence="5">
    <location>
        <position position="102"/>
    </location>
</feature>
<dbReference type="EMBL" id="WEIS01045355">
    <property type="protein sequence ID" value="NWI66265.1"/>
    <property type="molecule type" value="Genomic_DNA"/>
</dbReference>
<dbReference type="InterPro" id="IPR013083">
    <property type="entry name" value="Znf_RING/FYVE/PHD"/>
</dbReference>
<comment type="caution">
    <text evidence="5">The sequence shown here is derived from an EMBL/GenBank/DDBJ whole genome shotgun (WGS) entry which is preliminary data.</text>
</comment>
<keyword evidence="2" id="KW-0863">Zinc-finger</keyword>
<keyword evidence="1" id="KW-0479">Metal-binding</keyword>
<dbReference type="PANTHER" id="PTHR12420:SF47">
    <property type="entry name" value="PHD FINGER PROTEIN 7"/>
    <property type="match status" value="1"/>
</dbReference>
<dbReference type="PROSITE" id="PS51805">
    <property type="entry name" value="EPHD"/>
    <property type="match status" value="1"/>
</dbReference>
<reference evidence="5" key="1">
    <citation type="submission" date="2019-10" db="EMBL/GenBank/DDBJ databases">
        <title>Bird 10,000 Genomes (B10K) Project - Family phase.</title>
        <authorList>
            <person name="Zhang G."/>
        </authorList>
    </citation>
    <scope>NUCLEOTIDE SEQUENCE</scope>
    <source>
        <strain evidence="5">B10K-DU-002-69</strain>
        <tissue evidence="5">Muscle</tissue>
    </source>
</reference>
<keyword evidence="6" id="KW-1185">Reference proteome</keyword>
<dbReference type="GO" id="GO:0005634">
    <property type="term" value="C:nucleus"/>
    <property type="evidence" value="ECO:0007669"/>
    <property type="project" value="TreeGrafter"/>
</dbReference>
<dbReference type="OrthoDB" id="512616at2759"/>
<dbReference type="GO" id="GO:0008270">
    <property type="term" value="F:zinc ion binding"/>
    <property type="evidence" value="ECO:0007669"/>
    <property type="project" value="UniProtKB-KW"/>
</dbReference>
<dbReference type="InterPro" id="IPR051188">
    <property type="entry name" value="PHD-type_Zinc_Finger"/>
</dbReference>
<feature type="non-terminal residue" evidence="5">
    <location>
        <position position="1"/>
    </location>
</feature>
<evidence type="ECO:0000256" key="2">
    <source>
        <dbReference type="ARBA" id="ARBA00022771"/>
    </source>
</evidence>
<evidence type="ECO:0000256" key="3">
    <source>
        <dbReference type="ARBA" id="ARBA00022833"/>
    </source>
</evidence>
<dbReference type="Proteomes" id="UP000660247">
    <property type="component" value="Unassembled WGS sequence"/>
</dbReference>
<evidence type="ECO:0000313" key="6">
    <source>
        <dbReference type="Proteomes" id="UP000660247"/>
    </source>
</evidence>
<dbReference type="PANTHER" id="PTHR12420">
    <property type="entry name" value="PHD FINGER PROTEIN"/>
    <property type="match status" value="1"/>
</dbReference>
<dbReference type="InterPro" id="IPR034732">
    <property type="entry name" value="EPHD"/>
</dbReference>
<proteinExistence type="predicted"/>
<gene>
    <name evidence="5" type="primary">Phf7_0</name>
    <name evidence="5" type="ORF">TODMEX_R03759</name>
</gene>
<keyword evidence="3" id="KW-0862">Zinc</keyword>
<organism evidence="5 6">
    <name type="scientific">Todus mexicanus</name>
    <name type="common">Puerto Rican tody</name>
    <dbReference type="NCBI Taxonomy" id="135184"/>
    <lineage>
        <taxon>Eukaryota</taxon>
        <taxon>Metazoa</taxon>
        <taxon>Chordata</taxon>
        <taxon>Craniata</taxon>
        <taxon>Vertebrata</taxon>
        <taxon>Euteleostomi</taxon>
        <taxon>Archelosauria</taxon>
        <taxon>Archosauria</taxon>
        <taxon>Dinosauria</taxon>
        <taxon>Saurischia</taxon>
        <taxon>Theropoda</taxon>
        <taxon>Coelurosauria</taxon>
        <taxon>Aves</taxon>
        <taxon>Neognathae</taxon>
        <taxon>Neoaves</taxon>
        <taxon>Telluraves</taxon>
        <taxon>Coraciimorphae</taxon>
        <taxon>Coraciiformes</taxon>
        <taxon>Todidae</taxon>
        <taxon>Todus</taxon>
    </lineage>
</organism>
<protein>
    <submittedName>
        <fullName evidence="5">PHF7 protein</fullName>
    </submittedName>
</protein>
<evidence type="ECO:0000259" key="4">
    <source>
        <dbReference type="PROSITE" id="PS51805"/>
    </source>
</evidence>
<name>A0A851DAP2_TODME</name>
<evidence type="ECO:0000313" key="5">
    <source>
        <dbReference type="EMBL" id="NWI66265.1"/>
    </source>
</evidence>
<dbReference type="Gene3D" id="3.30.40.10">
    <property type="entry name" value="Zinc/RING finger domain, C3HC4 (zinc finger)"/>
    <property type="match status" value="1"/>
</dbReference>
<dbReference type="Pfam" id="PF13771">
    <property type="entry name" value="zf-HC5HC2H"/>
    <property type="match status" value="1"/>
</dbReference>
<accession>A0A851DAP2</accession>
<dbReference type="AlphaFoldDB" id="A0A851DAP2"/>
<evidence type="ECO:0000256" key="1">
    <source>
        <dbReference type="ARBA" id="ARBA00022723"/>
    </source>
</evidence>
<feature type="domain" description="PHD-type" evidence="4">
    <location>
        <begin position="1"/>
        <end position="102"/>
    </location>
</feature>
<sequence length="102" mass="11239">VCMFCRQATADPEICGKKVEQLGLCAHQFCMILASELSEQPVKKPGLMSFRQVDVYRVLEGAVHKDCCVCRRSGATITCGEMGCTRSFHLPCASKGECITQY</sequence>